<name>A0A8D7A882_MUSAM</name>
<gene>
    <name evidence="1" type="ORF">GSMUA_143750.1</name>
</gene>
<dbReference type="EMBL" id="HG996469">
    <property type="protein sequence ID" value="CAG1844580.1"/>
    <property type="molecule type" value="Genomic_DNA"/>
</dbReference>
<organism evidence="1">
    <name type="scientific">Musa acuminata subsp. malaccensis</name>
    <name type="common">Wild banana</name>
    <name type="synonym">Musa malaccensis</name>
    <dbReference type="NCBI Taxonomy" id="214687"/>
    <lineage>
        <taxon>Eukaryota</taxon>
        <taxon>Viridiplantae</taxon>
        <taxon>Streptophyta</taxon>
        <taxon>Embryophyta</taxon>
        <taxon>Tracheophyta</taxon>
        <taxon>Spermatophyta</taxon>
        <taxon>Magnoliopsida</taxon>
        <taxon>Liliopsida</taxon>
        <taxon>Zingiberales</taxon>
        <taxon>Musaceae</taxon>
        <taxon>Musa</taxon>
    </lineage>
</organism>
<protein>
    <submittedName>
        <fullName evidence="1">(wild Malaysian banana) hypothetical protein</fullName>
    </submittedName>
</protein>
<evidence type="ECO:0000313" key="1">
    <source>
        <dbReference type="EMBL" id="CAG1844580.1"/>
    </source>
</evidence>
<accession>A0A8D7A882</accession>
<reference evidence="1" key="1">
    <citation type="submission" date="2021-03" db="EMBL/GenBank/DDBJ databases">
        <authorList>
            <consortium name="Genoscope - CEA"/>
            <person name="William W."/>
        </authorList>
    </citation>
    <scope>NUCLEOTIDE SEQUENCE</scope>
    <source>
        <strain evidence="1">Doubled-haploid Pahang</strain>
    </source>
</reference>
<proteinExistence type="predicted"/>
<sequence>MPLCHAEVEQATEDDLVELMEIEKRNLGQYVPFGIFVRCGQHSSIRPSRLVEISKCMPCMISC</sequence>
<dbReference type="AlphaFoldDB" id="A0A8D7A882"/>